<feature type="disulfide bond" evidence="5">
    <location>
        <begin position="525"/>
        <end position="534"/>
    </location>
</feature>
<feature type="domain" description="Fibronectin type-III" evidence="10">
    <location>
        <begin position="967"/>
        <end position="1064"/>
    </location>
</feature>
<feature type="disulfide bond" evidence="5">
    <location>
        <begin position="555"/>
        <end position="567"/>
    </location>
</feature>
<dbReference type="PROSITE" id="PS50025">
    <property type="entry name" value="LAM_G_DOMAIN"/>
    <property type="match status" value="2"/>
</dbReference>
<evidence type="ECO:0000256" key="2">
    <source>
        <dbReference type="ARBA" id="ARBA00023157"/>
    </source>
</evidence>
<feature type="domain" description="Laminin N-terminal" evidence="11">
    <location>
        <begin position="96"/>
        <end position="327"/>
    </location>
</feature>
<dbReference type="SMART" id="SM00282">
    <property type="entry name" value="LamG"/>
    <property type="match status" value="2"/>
</dbReference>
<dbReference type="Gene3D" id="2.60.120.200">
    <property type="match status" value="3"/>
</dbReference>
<dbReference type="Proteomes" id="UP000694865">
    <property type="component" value="Unplaced"/>
</dbReference>
<comment type="caution">
    <text evidence="5">Lacks conserved residue(s) required for the propagation of feature annotation.</text>
</comment>
<feature type="domain" description="Fibronectin type-III" evidence="10">
    <location>
        <begin position="3696"/>
        <end position="3790"/>
    </location>
</feature>
<dbReference type="RefSeq" id="XP_006813188.1">
    <property type="nucleotide sequence ID" value="XM_006813125.1"/>
</dbReference>
<feature type="domain" description="Laminin EGF-like" evidence="9">
    <location>
        <begin position="555"/>
        <end position="602"/>
    </location>
</feature>
<keyword evidence="4 5" id="KW-0424">Laminin EGF-like domain</keyword>
<dbReference type="InterPro" id="IPR013320">
    <property type="entry name" value="ConA-like_dom_sf"/>
</dbReference>
<feature type="domain" description="Laminin EGF-like" evidence="9">
    <location>
        <begin position="708"/>
        <end position="765"/>
    </location>
</feature>
<dbReference type="Pfam" id="PF00053">
    <property type="entry name" value="EGF_laminin"/>
    <property type="match status" value="10"/>
</dbReference>
<feature type="domain" description="Fibronectin type-III" evidence="10">
    <location>
        <begin position="872"/>
        <end position="966"/>
    </location>
</feature>
<feature type="domain" description="Fibronectin type-III" evidence="10">
    <location>
        <begin position="2459"/>
        <end position="2553"/>
    </location>
</feature>
<feature type="domain" description="Laminin EGF-like" evidence="9">
    <location>
        <begin position="503"/>
        <end position="554"/>
    </location>
</feature>
<feature type="domain" description="Fibronectin type-III" evidence="10">
    <location>
        <begin position="1182"/>
        <end position="1284"/>
    </location>
</feature>
<dbReference type="Gene3D" id="2.10.25.10">
    <property type="entry name" value="Laminin"/>
    <property type="match status" value="9"/>
</dbReference>
<dbReference type="Pfam" id="PF02210">
    <property type="entry name" value="Laminin_G_2"/>
    <property type="match status" value="2"/>
</dbReference>
<feature type="domain" description="Fibronectin type-III" evidence="10">
    <location>
        <begin position="1065"/>
        <end position="1180"/>
    </location>
</feature>
<feature type="domain" description="Laminin EGF-like" evidence="9">
    <location>
        <begin position="451"/>
        <end position="502"/>
    </location>
</feature>
<feature type="domain" description="Fibronectin type-III" evidence="10">
    <location>
        <begin position="3986"/>
        <end position="4097"/>
    </location>
</feature>
<evidence type="ECO:0000256" key="5">
    <source>
        <dbReference type="PROSITE-ProRule" id="PRU00460"/>
    </source>
</evidence>
<dbReference type="SUPFAM" id="SSF49265">
    <property type="entry name" value="Fibronectin type III"/>
    <property type="match status" value="20"/>
</dbReference>
<protein>
    <submittedName>
        <fullName evidence="13">Usherin</fullName>
    </submittedName>
</protein>
<dbReference type="PROSITE" id="PS51117">
    <property type="entry name" value="LAMININ_NTER"/>
    <property type="match status" value="1"/>
</dbReference>
<feature type="disulfide bond" evidence="5">
    <location>
        <begin position="803"/>
        <end position="817"/>
    </location>
</feature>
<gene>
    <name evidence="13" type="primary">USH2A</name>
</gene>
<organism evidence="12 13">
    <name type="scientific">Saccoglossus kowalevskii</name>
    <name type="common">Acorn worm</name>
    <dbReference type="NCBI Taxonomy" id="10224"/>
    <lineage>
        <taxon>Eukaryota</taxon>
        <taxon>Metazoa</taxon>
        <taxon>Hemichordata</taxon>
        <taxon>Enteropneusta</taxon>
        <taxon>Harrimaniidae</taxon>
        <taxon>Saccoglossus</taxon>
    </lineage>
</organism>
<feature type="domain" description="Fibronectin type-III" evidence="10">
    <location>
        <begin position="4194"/>
        <end position="4281"/>
    </location>
</feature>
<feature type="domain" description="Fibronectin type-III" evidence="10">
    <location>
        <begin position="2647"/>
        <end position="2750"/>
    </location>
</feature>
<feature type="domain" description="Fibronectin type-III" evidence="10">
    <location>
        <begin position="1976"/>
        <end position="2075"/>
    </location>
</feature>
<evidence type="ECO:0000313" key="13">
    <source>
        <dbReference type="RefSeq" id="XP_006813188.1"/>
    </source>
</evidence>
<feature type="domain" description="Laminin G" evidence="8">
    <location>
        <begin position="1542"/>
        <end position="1724"/>
    </location>
</feature>
<feature type="disulfide bond" evidence="5">
    <location>
        <begin position="576"/>
        <end position="585"/>
    </location>
</feature>
<evidence type="ECO:0000259" key="10">
    <source>
        <dbReference type="PROSITE" id="PS50853"/>
    </source>
</evidence>
<feature type="domain" description="Laminin EGF-like" evidence="9">
    <location>
        <begin position="655"/>
        <end position="707"/>
    </location>
</feature>
<feature type="region of interest" description="Disordered" evidence="6">
    <location>
        <begin position="3776"/>
        <end position="3796"/>
    </location>
</feature>
<dbReference type="CDD" id="cd00110">
    <property type="entry name" value="LamG"/>
    <property type="match status" value="2"/>
</dbReference>
<dbReference type="Gene3D" id="2.60.40.10">
    <property type="entry name" value="Immunoglobulins"/>
    <property type="match status" value="31"/>
</dbReference>
<dbReference type="CDD" id="cd00063">
    <property type="entry name" value="FN3"/>
    <property type="match status" value="27"/>
</dbReference>
<evidence type="ECO:0000256" key="3">
    <source>
        <dbReference type="ARBA" id="ARBA00023273"/>
    </source>
</evidence>
<feature type="domain" description="Fibronectin type-III" evidence="10">
    <location>
        <begin position="2368"/>
        <end position="2458"/>
    </location>
</feature>
<dbReference type="SUPFAM" id="SSF49899">
    <property type="entry name" value="Concanavalin A-like lectins/glucanases"/>
    <property type="match status" value="3"/>
</dbReference>
<evidence type="ECO:0000256" key="7">
    <source>
        <dbReference type="SAM" id="Phobius"/>
    </source>
</evidence>
<feature type="domain" description="Fibronectin type-III" evidence="10">
    <location>
        <begin position="3603"/>
        <end position="3695"/>
    </location>
</feature>
<feature type="compositionally biased region" description="Polar residues" evidence="6">
    <location>
        <begin position="1773"/>
        <end position="1782"/>
    </location>
</feature>
<evidence type="ECO:0000256" key="4">
    <source>
        <dbReference type="ARBA" id="ARBA00023292"/>
    </source>
</evidence>
<feature type="domain" description="Fibronectin type-III" evidence="10">
    <location>
        <begin position="4098"/>
        <end position="4193"/>
    </location>
</feature>
<feature type="transmembrane region" description="Helical" evidence="7">
    <location>
        <begin position="4783"/>
        <end position="4805"/>
    </location>
</feature>
<feature type="domain" description="Fibronectin type-III" evidence="10">
    <location>
        <begin position="3791"/>
        <end position="3895"/>
    </location>
</feature>
<feature type="domain" description="Fibronectin type-III" evidence="10">
    <location>
        <begin position="2752"/>
        <end position="2844"/>
    </location>
</feature>
<accession>A0ABM0LZJ7</accession>
<evidence type="ECO:0000256" key="6">
    <source>
        <dbReference type="SAM" id="MobiDB-lite"/>
    </source>
</evidence>
<dbReference type="PANTHER" id="PTHR46957">
    <property type="entry name" value="CYTOKINE RECEPTOR"/>
    <property type="match status" value="1"/>
</dbReference>
<dbReference type="PROSITE" id="PS50853">
    <property type="entry name" value="FN3"/>
    <property type="match status" value="28"/>
</dbReference>
<feature type="domain" description="Fibronectin type-III" evidence="10">
    <location>
        <begin position="4282"/>
        <end position="4371"/>
    </location>
</feature>
<feature type="domain" description="Fibronectin type-III" evidence="10">
    <location>
        <begin position="1888"/>
        <end position="1975"/>
    </location>
</feature>
<feature type="domain" description="Fibronectin type-III" evidence="10">
    <location>
        <begin position="3515"/>
        <end position="3599"/>
    </location>
</feature>
<dbReference type="SMART" id="SM00180">
    <property type="entry name" value="EGF_Lam"/>
    <property type="match status" value="10"/>
</dbReference>
<dbReference type="PROSITE" id="PS01248">
    <property type="entry name" value="EGF_LAM_1"/>
    <property type="match status" value="2"/>
</dbReference>
<feature type="domain" description="Fibronectin type-III" evidence="10">
    <location>
        <begin position="1787"/>
        <end position="1887"/>
    </location>
</feature>
<feature type="disulfide bond" evidence="5">
    <location>
        <begin position="473"/>
        <end position="482"/>
    </location>
</feature>
<feature type="domain" description="Fibronectin type-III" evidence="10">
    <location>
        <begin position="4372"/>
        <end position="4459"/>
    </location>
</feature>
<dbReference type="PRINTS" id="PR00011">
    <property type="entry name" value="EGFLAMININ"/>
</dbReference>
<dbReference type="InterPro" id="IPR002049">
    <property type="entry name" value="LE_dom"/>
</dbReference>
<dbReference type="Pfam" id="PF00055">
    <property type="entry name" value="Laminin_N"/>
    <property type="match status" value="1"/>
</dbReference>
<dbReference type="InterPro" id="IPR003961">
    <property type="entry name" value="FN3_dom"/>
</dbReference>
<evidence type="ECO:0000313" key="12">
    <source>
        <dbReference type="Proteomes" id="UP000694865"/>
    </source>
</evidence>
<feature type="domain" description="Fibronectin type-III" evidence="10">
    <location>
        <begin position="2845"/>
        <end position="2937"/>
    </location>
</feature>
<feature type="domain" description="Fibronectin type-III" evidence="10">
    <location>
        <begin position="3332"/>
        <end position="3419"/>
    </location>
</feature>
<feature type="disulfide bond" evidence="5">
    <location>
        <begin position="841"/>
        <end position="850"/>
    </location>
</feature>
<feature type="domain" description="Fibronectin type-III" evidence="10">
    <location>
        <begin position="2270"/>
        <end position="2364"/>
    </location>
</feature>
<dbReference type="SUPFAM" id="SSF57196">
    <property type="entry name" value="EGF/Laminin"/>
    <property type="match status" value="7"/>
</dbReference>
<feature type="domain" description="Laminin G" evidence="8">
    <location>
        <begin position="1336"/>
        <end position="1537"/>
    </location>
</feature>
<dbReference type="SMART" id="SM00136">
    <property type="entry name" value="LamNT"/>
    <property type="match status" value="1"/>
</dbReference>
<feature type="disulfide bond" evidence="5">
    <location>
        <begin position="557"/>
        <end position="574"/>
    </location>
</feature>
<dbReference type="InterPro" id="IPR050713">
    <property type="entry name" value="RTP_Phos/Ushers"/>
</dbReference>
<evidence type="ECO:0000259" key="9">
    <source>
        <dbReference type="PROSITE" id="PS50027"/>
    </source>
</evidence>
<dbReference type="SMART" id="SM00060">
    <property type="entry name" value="FN3"/>
    <property type="match status" value="33"/>
</dbReference>
<dbReference type="PANTHER" id="PTHR46957:SF7">
    <property type="entry name" value="USHERIN"/>
    <property type="match status" value="1"/>
</dbReference>
<feature type="disulfide bond" evidence="5">
    <location>
        <begin position="625"/>
        <end position="634"/>
    </location>
</feature>
<keyword evidence="2 5" id="KW-1015">Disulfide bond</keyword>
<keyword evidence="3" id="KW-0966">Cell projection</keyword>
<dbReference type="Pfam" id="PF00041">
    <property type="entry name" value="fn3"/>
    <property type="match status" value="18"/>
</dbReference>
<dbReference type="Gene3D" id="2.60.120.260">
    <property type="entry name" value="Galactose-binding domain-like"/>
    <property type="match status" value="1"/>
</dbReference>
<keyword evidence="7" id="KW-0812">Transmembrane</keyword>
<keyword evidence="7" id="KW-0472">Membrane</keyword>
<feature type="domain" description="Fibronectin type-III" evidence="10">
    <location>
        <begin position="3896"/>
        <end position="3985"/>
    </location>
</feature>
<feature type="region of interest" description="Disordered" evidence="6">
    <location>
        <begin position="1773"/>
        <end position="1797"/>
    </location>
</feature>
<feature type="domain" description="Fibronectin type-III" evidence="10">
    <location>
        <begin position="2076"/>
        <end position="2163"/>
    </location>
</feature>
<comment type="subcellular location">
    <subcellularLocation>
        <location evidence="1">Cell projection</location>
    </subcellularLocation>
</comment>
<evidence type="ECO:0000256" key="1">
    <source>
        <dbReference type="ARBA" id="ARBA00004316"/>
    </source>
</evidence>
<dbReference type="GeneID" id="100375904"/>
<feature type="domain" description="Laminin EGF-like" evidence="9">
    <location>
        <begin position="820"/>
        <end position="870"/>
    </location>
</feature>
<dbReference type="CDD" id="cd00055">
    <property type="entry name" value="EGF_Lam"/>
    <property type="match status" value="10"/>
</dbReference>
<feature type="disulfide bond" evidence="5">
    <location>
        <begin position="820"/>
        <end position="832"/>
    </location>
</feature>
<keyword evidence="7" id="KW-1133">Transmembrane helix</keyword>
<name>A0ABM0LZJ7_SACKO</name>
<feature type="domain" description="Laminin EGF-like" evidence="9">
    <location>
        <begin position="766"/>
        <end position="819"/>
    </location>
</feature>
<feature type="domain" description="Fibronectin type-III" evidence="10">
    <location>
        <begin position="3420"/>
        <end position="3514"/>
    </location>
</feature>
<dbReference type="InterPro" id="IPR036116">
    <property type="entry name" value="FN3_sf"/>
</dbReference>
<feature type="domain" description="Fibronectin type-III" evidence="10">
    <location>
        <begin position="2554"/>
        <end position="2643"/>
    </location>
</feature>
<proteinExistence type="predicted"/>
<evidence type="ECO:0000259" key="11">
    <source>
        <dbReference type="PROSITE" id="PS51117"/>
    </source>
</evidence>
<reference evidence="13" key="1">
    <citation type="submission" date="2025-08" db="UniProtKB">
        <authorList>
            <consortium name="RefSeq"/>
        </authorList>
    </citation>
    <scope>IDENTIFICATION</scope>
    <source>
        <tissue evidence="13">Testes</tissue>
    </source>
</reference>
<dbReference type="InterPro" id="IPR008211">
    <property type="entry name" value="Laminin_N"/>
</dbReference>
<feature type="disulfide bond" evidence="5">
    <location>
        <begin position="678"/>
        <end position="687"/>
    </location>
</feature>
<dbReference type="InterPro" id="IPR001791">
    <property type="entry name" value="Laminin_G"/>
</dbReference>
<dbReference type="InterPro" id="IPR013783">
    <property type="entry name" value="Ig-like_fold"/>
</dbReference>
<sequence>MVSTTTINFDYRTASGLKTLTVARGLSLSTWQNLAIQIYDAKISVFINGLESDGSPYDTQTLMGPIVDSNSATIRVGQRLNGASQYIGRMQEFQFYSLTLTNREIHFIATGTWLSVHVQSECRCPDSHPRVNPTDSRFCIKNDEPDTTSNAEWRVNQFAHPLTFANDGDLSSYWISAFLDDITIVIDLNNGQYQVFYVVLQFYSPQPTALTIQRKKSDALSWEDWQYLAQDCLSQFGLPNDGPLLQSTSVNCLQFTGYIPYSKGNITFQLLAPEPVARPGYNDFYNTPELLEFVKATQIRLRLQGHYYVTNPRHNYFGIEEITVSARCNCHGHGSTCDMSTNPYQCDCLADSYTEGTMCERCKPLYNDKPFRYGDQVNAYNCKPCECYGHATSCSYIESEDPFPNDHNRGGGGVCTNCQHNTAGNRCDQCKTNYYRELGKSLDAIDVCSACSCNIAGVVDGGDCAKVGGQCNCKLYVTGRQCDTCKTGYYNLQSSNVNGCSSCVCSPAGSIGSGSCQQNTGDCVCKTNVIGINCNQCNYGYKNLDINNPLGCDPCNCDPFGSTSQYCDPVSGQCQCQLTTMGLQCNSCKDNYYGLDSGGCKPCDCDPSGSLPGITCDQVTGQCVCKANVQGTKCNECKDDYHSLLSSNGDGCMPCGCNTDGTLAGSTVCDKSTAQCPCKPLVQGMTCNQCQGNSWGLSVSNPDGCQACNCDASGTLFGDQVSPTDLVCDQNSGQCACLTGREGRQCNSCSSGYYLPDNNGRGCLLCACHPIATLPGTTCSSTGGQCVCKGNGAGVSGRQCNTCLTGYYNFNDATGTCTSCNCNIAGSVGTGCDVNSGVCQCKQYVMGVKCDTCIPGSSNLDAGNPYGCTKSPSQQPAPTWEALSPYSIKLTWEPPDEPNGAIQSYSLFRDDVLLFQGITNSDPLVTQEYIDTQNIQPYTEYIYYIVTANTAGSTQSPSVTARTPDNIPNGFDILIVSNIQARSADFTWSRPNDVNGPILSYTLSSVSLSEPDFPVEYYNGLNTYVQVSTLIPFTNYTFTLTVCIDSGCGTGVPVIVITPQAAPQMQLPPIATPLSSTEIFVLWQPPMAPNGVITHYELFMRGALGPDGTRDPEESRIFFPAGWYNPRPTLSPLDDPVDPPATQYTVEDLSPYTQYEFKVASRNSVGSTESAWSIATTLEAAPLSMPTPVILTVSSSTLSVTWQKPSNDQSQGLITVYNVYWMMSNTDPFGPPMIPQLLYSATGDEFSYLAGGFEPFSTQTFYIESCNSVGCVSSSTASGQTLPAAPSNQNSPSVEGYNSTTMYISWIPPSLLNGPAPSYQLQRTMASFSIPPPRVTEGRRFPGGGYYFFPSGTIPSSSYTGIELDFRTQRPSPASAPLDALLLFAVSDGQQEEYIVIQLRSGRPWFLMDPQGGAVAITTFNDAGKMYDDGEWHHILVLRNGNFGSITVDEQYTGAGTSSTSSQVIGETIGVYMGGLPNEFVIIRSDSGNTEVVRQGFVGCMRNVRIKKQHTPTEVWEDLDWNTAVSSSHVFPTMEGCPAQLQPGIQFLGRGYAVLSSTYFTGGFSFSISFDFRTEINSGLLITATGTNGAYILIQLIDGNLQFQIYTDIGVSASVALMDSSNSLCNGQWQSVTFSKTTTQLSITVLNVASETNQVTTDNLQISSSLNIGGVSDQSDTGRILSNAGITVQSGYGGCLKNLRINSGTAIDFMKDVTEIVNVNLDGCPPTVSSQSTCTDPQITTIYQGVTNSYYDTGLQVYTEYIYRVISSNDQGSATSEWSSGRTLEGAPTGISAPNDPISPDGYTIEVRWQQSGGNTGLITQYILSAYNLDSASEDPITAVYTDTTQLEYVGNITGVIPYTNYRVTVTACTAGGCTESDSVFIQTSEEEPEGVNPPVATEKMSTSLKLSWSEPYRPNGIITGYALYMENSVIYSGNLMTYTQTGLSTFTSYQFKLTACTVVGCTDSDVVSISTGQLPPSSIDAPTIYVEGPRTIEVEWNPPNQMNGILENYVLYVSIDASEFGDVVYNSTATVITSYTLNDLMPGTTYFIRIAACNGGGCITSSASIATTHEDPPQGVPAPSVIALSPYSLYVSWTQPDQPNGVITSYSLYQNGIVIQTGLLTTYTVLGLTPWSLHTFRVEACTTSGCTVGSATEARTQESPPVGDITFQVNVIDAYSVSAYWTSPSQPNGRIIYEAMFTGIFYVSPDTGDYTIEQDTRILYNGTEAETDIVITGVVPFTNYNAQVKASNTMGMLMSNVQSFNMPAAAPDGVLPPNLTPLSPTSIQVTWQAPARNNAPGQSVYQVVYRPAQQPQLEQNLFSFPISSTSYTLTGLTSFIEYEFKLIASNSIGSTHSEWVSTVTNEDSPGPIDPPMATILGPTSMIVSWEEPAEPNGEIIEVKLYQNDLLRITLPGDTVSYTLDDLVANTAYYFKVEVCNSAGCTASDNSLTYTTNAAAPSGIAAPTLFSETPTSILISWSPPQYPNGVLQSYELERRLQGSNTITTVIIVDASAQLAYVDQSSIAPFTTYEYRVIVKNSAGSTSSEWSQITTKQAQPSGLATPIVEILSSTSIRVAWQPPAQPNGEIVSYTVKMPNPRILIENVTVTEIIVEDLVPYTQYTVTVQACTGGGCTESNSVVITTDSDLPEGLDEPVATAITQNYIAVVWTPPNRPNGDNIRYELSRMKIRQPLSTDPILGLGFWELVYSGTQTSFQDLGLPLFTTYQYRVTVYNTVGQLTSDPSDEVTTLAGQPTASGTLSATTIDHTSVFLEWTTPSLTELQGNVVEYIISYSKTPGVILYATYPAGVESATLVGLTPNTLYEFKQIIDNGAYNITSPSAFARTLFGAPEGFSPPNVYAINSTAFRVSWQPPESPNGDILNYTVYVDDVIIDTVDSVITSYVVTNLQPYTVYDVKVEVCTSFGCYMSDVTKATTQEASPNGVDPPNLRVLGSISIAVDWLPPSQSNGVLQGYDIYRRTLVACNTEPQTPDISDSNSCSYVQCRITESLCGTTCYSGNKACCNSNIYEYRSNYECCNDNYIPMRNSGSDICCGGQFHSFQAGYQCCNGQYLAVLPGQICCIDTNENRAIVGYGDACCGGIPYTSDGPQICCRGMFYDGYNSQCCGDSVVSDTMVCCEDTVSGSAYAPDNTKQCCGTGYVEQSTTLCCEDETGNSQAHSYSSLTEKLASNEKCCGLEKISVTQQCCNNAGYNPSEEVCADKGTLGAQECGTGVVCPIMYATSSYCDMCDFDRNNYICGSVSGYYEQVLPIDPGIGGNDLCATTAQLVYSADINTFTYIDDGLSAFTTYEYAIMATNTIGSVTSEYSRATTEESTPDGVLPPQWSVRPGQLDTIYLSWVAPSSPNGQITSYMLIRDNIEVYRGMDMSYTDTSAIQPYEDYQYVLRVCTYQGCTDSQPVTAATLEAPPADVFAPGLNAISSTSIVITWQIPGQPNGVITQYQIYREGYTAPIYLSDTSSFSYTYTGLDAYTEYSFSVTACTVIGCTSSDTASVTTLQAPPQGVEPPTHVVVSATTLEIYWYEPTKPNGEIINYRLFRDGVDIYNGLNLMYSDVGLSPNTRYLYAIEASTIAGTTKSVDYIVTTPSSTPMGIPIPRVTVDSSTQITAQWDPPVYPYGQIIQYGVMIWSGRPDQFIKYAGLNLQVTVDGLLPYTQYDVRVQVCLVSGCGVGATVIVQTLESPPLQQLPPTVKALGSALMELTWDPPVHPNGDITKYYILRRLYGTGQELLINIVDGDVLSFLDASPNLEAFTMYEYKIRAENSQGSVDSGWAQGKTLESPPSGMGPPNLQALSSFSILATWSEPLFPNGVIVAYSIEYQRIIYDPTLESPIIRVATVDGETLEAPFYGLVPFTKYKVRIVAMNSAGEGSGTWAEVTTLEGVPSGIQSFIVEQMTDGRSVLLKWNEPTSPNGDITEYKIYEVDTAGQMVSIYVGLNQEYLFRRLEPFTDYTLVLEACTNMGCSRGEQQVITTAEVPPANQPAPTLGFTNATAVELQWKPPIDPNGAIIRYDIVRRSVAIQLRKKRAIDDPVYTDSRVVYSEFDTESEDYSYLDSNLQPYTHYEYKIRAVNSKGFTDSDWVVMETGQAPPSGVDPPRVEYVTNYPTKLKVSWSAPAQSNGILQPYLIQRNTSTPFSFPTDAPKEFIDTNLQAYTVYMYTVTACNSGGCTTSNPTIVTTLESSPGVVSPPELTPYSSTAIQVKWTKPPISFGEISRYEIEVDGELRYTGLSLQTLIMELTPYQEYEFVLVACTSGGCSRSEPVFGRPLEAPPENMEAPLLLVISARAIEITWSEPLNPNGEINLYELRRDSQLIYQGQGIRYQDFGENGRGLTPGREYAYVVTAFNNEGSAVSPPARASTDQSSPDGVQLDSVVAESSESIRASWSQPLFPNGEIIEYNLYVDQELVFSALEYSKVVYGLAPYTEYEFRLQACTELGCAFSDREMVYTLQDEPTDQGSPLLSPLDNGVHVKWYLPQQPNGVILGYELKRRHYETYTGHTNGLVSVVNTTDLEYNDMDPSLQPSYEYEYQVISYNSIGRAPSSWSRIKMPDAPPEGMLPPIISDIHAYQLTLTIQEPLESNGIIIGYTINRMNCFELLGRESCPTVSQPVDVVCVEGDFEVYYTDIDLVMEFNATSLQPYTEYDWKVIVYNVAGFAESSITTGQTYARLPDYVRQPSIVSNSSIIIVDWSQSFRLNGKLVEYTLTENAAKVYSGHATKVDRPNSQSAYEFVVSVRTTHGEASSPLILYEPSTFGGGSGGDGGTYEAQSDVLWYQSVWFIALIVLLVLLLLFVIIAVFLHKSGPKQPYERQRPPLPPRQKRGNYLFNACGYAPSESVMDPIPQAPSHVTSHPSVTHISHKSAGPNNVYIPTVLTMPVHGSTMHLIDDKASLKYKEEEDGIWDHHIPLTENGIASLAYEMDDDDDTMTHESRPYSITKEQTMFTDTHL</sequence>
<feature type="disulfide bond" evidence="5">
    <location>
        <begin position="749"/>
        <end position="763"/>
    </location>
</feature>
<feature type="disulfide bond" evidence="5">
    <location>
        <begin position="737"/>
        <end position="746"/>
    </location>
</feature>
<feature type="domain" description="Laminin EGF-like" evidence="9">
    <location>
        <begin position="603"/>
        <end position="654"/>
    </location>
</feature>
<feature type="disulfide bond" evidence="5">
    <location>
        <begin position="822"/>
        <end position="839"/>
    </location>
</feature>
<evidence type="ECO:0000259" key="8">
    <source>
        <dbReference type="PROSITE" id="PS50025"/>
    </source>
</evidence>
<dbReference type="PROSITE" id="PS50027">
    <property type="entry name" value="EGF_LAM_2"/>
    <property type="match status" value="8"/>
</dbReference>
<feature type="domain" description="Fibronectin type-III" evidence="10">
    <location>
        <begin position="4460"/>
        <end position="4562"/>
    </location>
</feature>
<keyword evidence="12" id="KW-1185">Reference proteome</keyword>